<dbReference type="OrthoDB" id="264363at2"/>
<dbReference type="Proteomes" id="UP000468638">
    <property type="component" value="Unassembled WGS sequence"/>
</dbReference>
<reference evidence="3 4" key="1">
    <citation type="submission" date="2019-11" db="EMBL/GenBank/DDBJ databases">
        <title>Genome sequences of 17 halophilic strains isolated from different environments.</title>
        <authorList>
            <person name="Furrow R.E."/>
        </authorList>
    </citation>
    <scope>NUCLEOTIDE SEQUENCE [LARGE SCALE GENOMIC DNA]</scope>
    <source>
        <strain evidence="3 4">22514_16_FS</strain>
    </source>
</reference>
<dbReference type="AlphaFoldDB" id="A0A6I5A1Z5"/>
<dbReference type="Gene3D" id="1.10.150.240">
    <property type="entry name" value="Putative phosphatase, domain 2"/>
    <property type="match status" value="1"/>
</dbReference>
<dbReference type="SFLD" id="SFLDG01135">
    <property type="entry name" value="C1.5.6:_HAD__Beta-PGM__Phospha"/>
    <property type="match status" value="1"/>
</dbReference>
<dbReference type="SFLD" id="SFLDG01129">
    <property type="entry name" value="C1.5:_HAD__Beta-PGM__Phosphata"/>
    <property type="match status" value="1"/>
</dbReference>
<dbReference type="Pfam" id="PF00702">
    <property type="entry name" value="Hydrolase"/>
    <property type="match status" value="1"/>
</dbReference>
<dbReference type="SUPFAM" id="SSF56784">
    <property type="entry name" value="HAD-like"/>
    <property type="match status" value="1"/>
</dbReference>
<organism evidence="3 4">
    <name type="scientific">Pontibacillus yanchengensis</name>
    <dbReference type="NCBI Taxonomy" id="462910"/>
    <lineage>
        <taxon>Bacteria</taxon>
        <taxon>Bacillati</taxon>
        <taxon>Bacillota</taxon>
        <taxon>Bacilli</taxon>
        <taxon>Bacillales</taxon>
        <taxon>Bacillaceae</taxon>
        <taxon>Pontibacillus</taxon>
    </lineage>
</organism>
<keyword evidence="2" id="KW-0378">Hydrolase</keyword>
<dbReference type="InterPro" id="IPR006439">
    <property type="entry name" value="HAD-SF_hydro_IA"/>
</dbReference>
<comment type="similarity">
    <text evidence="1">Belongs to the HAD-like hydrolase superfamily. S-2-haloalkanoic acid dehalogenase family.</text>
</comment>
<dbReference type="InterPro" id="IPR023198">
    <property type="entry name" value="PGP-like_dom2"/>
</dbReference>
<evidence type="ECO:0000256" key="2">
    <source>
        <dbReference type="ARBA" id="ARBA00022801"/>
    </source>
</evidence>
<evidence type="ECO:0000313" key="4">
    <source>
        <dbReference type="Proteomes" id="UP000468638"/>
    </source>
</evidence>
<dbReference type="InterPro" id="IPR036412">
    <property type="entry name" value="HAD-like_sf"/>
</dbReference>
<dbReference type="CDD" id="cd02588">
    <property type="entry name" value="HAD_L2-DEX"/>
    <property type="match status" value="1"/>
</dbReference>
<name>A0A6I5A1Z5_9BACI</name>
<dbReference type="RefSeq" id="WP_160847046.1">
    <property type="nucleotide sequence ID" value="NZ_WMEQ01000011.1"/>
</dbReference>
<protein>
    <submittedName>
        <fullName evidence="3">Haloacid dehalogenase type II</fullName>
    </submittedName>
</protein>
<proteinExistence type="inferred from homology"/>
<dbReference type="InterPro" id="IPR023214">
    <property type="entry name" value="HAD_sf"/>
</dbReference>
<accession>A0A6I5A1Z5</accession>
<dbReference type="InterPro" id="IPR051540">
    <property type="entry name" value="S-2-haloacid_dehalogenase"/>
</dbReference>
<dbReference type="GO" id="GO:0019120">
    <property type="term" value="F:hydrolase activity, acting on acid halide bonds, in C-halide compounds"/>
    <property type="evidence" value="ECO:0007669"/>
    <property type="project" value="InterPro"/>
</dbReference>
<dbReference type="NCBIfam" id="TIGR01428">
    <property type="entry name" value="HAD_type_II"/>
    <property type="match status" value="1"/>
</dbReference>
<dbReference type="Gene3D" id="3.40.50.1000">
    <property type="entry name" value="HAD superfamily/HAD-like"/>
    <property type="match status" value="1"/>
</dbReference>
<sequence length="218" mass="25572">MSIKAFVFDAYGTLFDVHSVQERLEKIFPNKSESISQEWRSRQVHYFFIRQLIDGYKPFDQITEWALKDALSVNQVEYCEEDIQEMVEVYKQLKPFPEVKRVLEKLKDRQLVIFSNGTMEMLEPLLIHNELDQLLGLLSADQIHIYKPSPHAYQFALDQLGLQKDEVLFMSSNPWDITGASSFGLHTAWIRRGQAKWPTIDEEPDQIYSDLEGILDWK</sequence>
<dbReference type="PANTHER" id="PTHR43316">
    <property type="entry name" value="HYDROLASE, HALOACID DELAHOGENASE-RELATED"/>
    <property type="match status" value="1"/>
</dbReference>
<dbReference type="EMBL" id="WMEQ01000011">
    <property type="protein sequence ID" value="MYL34760.1"/>
    <property type="molecule type" value="Genomic_DNA"/>
</dbReference>
<dbReference type="PANTHER" id="PTHR43316:SF3">
    <property type="entry name" value="HALOACID DEHALOGENASE, TYPE II (AFU_ORTHOLOGUE AFUA_2G07750)-RELATED"/>
    <property type="match status" value="1"/>
</dbReference>
<dbReference type="InterPro" id="IPR006328">
    <property type="entry name" value="2-HAD"/>
</dbReference>
<dbReference type="SFLD" id="SFLDF00045">
    <property type="entry name" value="2-haloacid_dehalogenase"/>
    <property type="match status" value="1"/>
</dbReference>
<dbReference type="NCBIfam" id="TIGR01549">
    <property type="entry name" value="HAD-SF-IA-v1"/>
    <property type="match status" value="1"/>
</dbReference>
<dbReference type="PRINTS" id="PR00413">
    <property type="entry name" value="HADHALOGNASE"/>
</dbReference>
<dbReference type="NCBIfam" id="TIGR01509">
    <property type="entry name" value="HAD-SF-IA-v3"/>
    <property type="match status" value="1"/>
</dbReference>
<evidence type="ECO:0000256" key="1">
    <source>
        <dbReference type="ARBA" id="ARBA00008106"/>
    </source>
</evidence>
<dbReference type="NCBIfam" id="TIGR01493">
    <property type="entry name" value="HAD-SF-IA-v2"/>
    <property type="match status" value="1"/>
</dbReference>
<evidence type="ECO:0000313" key="3">
    <source>
        <dbReference type="EMBL" id="MYL34760.1"/>
    </source>
</evidence>
<dbReference type="SFLD" id="SFLDS00003">
    <property type="entry name" value="Haloacid_Dehalogenase"/>
    <property type="match status" value="1"/>
</dbReference>
<gene>
    <name evidence="3" type="ORF">GLW05_14285</name>
</gene>
<comment type="caution">
    <text evidence="3">The sequence shown here is derived from an EMBL/GenBank/DDBJ whole genome shotgun (WGS) entry which is preliminary data.</text>
</comment>